<feature type="compositionally biased region" description="Acidic residues" evidence="4">
    <location>
        <begin position="361"/>
        <end position="370"/>
    </location>
</feature>
<feature type="domain" description="HTH lacI-type" evidence="5">
    <location>
        <begin position="10"/>
        <end position="64"/>
    </location>
</feature>
<comment type="caution">
    <text evidence="6">The sequence shown here is derived from an EMBL/GenBank/DDBJ whole genome shotgun (WGS) entry which is preliminary data.</text>
</comment>
<dbReference type="InterPro" id="IPR000843">
    <property type="entry name" value="HTH_LacI"/>
</dbReference>
<name>A0A8J3XJN8_9ACTN</name>
<protein>
    <submittedName>
        <fullName evidence="6">Transcriptional regulator</fullName>
    </submittedName>
</protein>
<dbReference type="Pfam" id="PF00356">
    <property type="entry name" value="LacI"/>
    <property type="match status" value="1"/>
</dbReference>
<evidence type="ECO:0000259" key="5">
    <source>
        <dbReference type="PROSITE" id="PS50932"/>
    </source>
</evidence>
<dbReference type="GO" id="GO:0003700">
    <property type="term" value="F:DNA-binding transcription factor activity"/>
    <property type="evidence" value="ECO:0007669"/>
    <property type="project" value="TreeGrafter"/>
</dbReference>
<dbReference type="CDD" id="cd01574">
    <property type="entry name" value="PBP1_LacI"/>
    <property type="match status" value="1"/>
</dbReference>
<keyword evidence="3" id="KW-0804">Transcription</keyword>
<accession>A0A8J3XJN8</accession>
<evidence type="ECO:0000256" key="3">
    <source>
        <dbReference type="ARBA" id="ARBA00023163"/>
    </source>
</evidence>
<sequence length="370" mass="38923">MGTSPDRRTPVMADVAKLAGVSPQTVSRVLNDHPRVCAETRARVVLAIERLGYRRNLTARALVTRHSRRLGVVSFDATRYGRAGIVFAIEQAARERGYSVSIVNLRTLDRAGIDAAVGHLAEQGVEGVVIIGPRSSATGAFGGLPEGTPAVVVEGWGTGGVPVVGVDQVEGAMLATGHLLELGHETVWHVAGPAGWLEADGRVQGWRAALRAAGRQVPDVLIGDWSPRSGYQAGKLLMTLPGRVTAVFVANDQMALGVLRALAEAGVPVPGQVSVVGFDDIAESEFFSPPLTTVRQDFAAVARDSVDVLLAQIESDGPAERERLAVTPQLIVRGSAAVMFDAFQEGRRPPNAVSSRVGENSAEDAEVVGA</sequence>
<dbReference type="PROSITE" id="PS00356">
    <property type="entry name" value="HTH_LACI_1"/>
    <property type="match status" value="1"/>
</dbReference>
<keyword evidence="7" id="KW-1185">Reference proteome</keyword>
<evidence type="ECO:0000256" key="1">
    <source>
        <dbReference type="ARBA" id="ARBA00023015"/>
    </source>
</evidence>
<dbReference type="PANTHER" id="PTHR30146">
    <property type="entry name" value="LACI-RELATED TRANSCRIPTIONAL REPRESSOR"/>
    <property type="match status" value="1"/>
</dbReference>
<proteinExistence type="predicted"/>
<dbReference type="Gene3D" id="3.40.50.2300">
    <property type="match status" value="2"/>
</dbReference>
<evidence type="ECO:0000313" key="7">
    <source>
        <dbReference type="Proteomes" id="UP000644610"/>
    </source>
</evidence>
<dbReference type="AlphaFoldDB" id="A0A8J3XJN8"/>
<dbReference type="SUPFAM" id="SSF53822">
    <property type="entry name" value="Periplasmic binding protein-like I"/>
    <property type="match status" value="1"/>
</dbReference>
<dbReference type="InterPro" id="IPR010982">
    <property type="entry name" value="Lambda_DNA-bd_dom_sf"/>
</dbReference>
<gene>
    <name evidence="6" type="ORF">Psi02_00330</name>
</gene>
<evidence type="ECO:0000256" key="2">
    <source>
        <dbReference type="ARBA" id="ARBA00023125"/>
    </source>
</evidence>
<dbReference type="InterPro" id="IPR046335">
    <property type="entry name" value="LacI/GalR-like_sensor"/>
</dbReference>
<dbReference type="SMART" id="SM00354">
    <property type="entry name" value="HTH_LACI"/>
    <property type="match status" value="1"/>
</dbReference>
<dbReference type="Pfam" id="PF13377">
    <property type="entry name" value="Peripla_BP_3"/>
    <property type="match status" value="1"/>
</dbReference>
<dbReference type="Gene3D" id="1.10.260.40">
    <property type="entry name" value="lambda repressor-like DNA-binding domains"/>
    <property type="match status" value="1"/>
</dbReference>
<dbReference type="Proteomes" id="UP000644610">
    <property type="component" value="Unassembled WGS sequence"/>
</dbReference>
<dbReference type="InterPro" id="IPR028082">
    <property type="entry name" value="Peripla_BP_I"/>
</dbReference>
<organism evidence="6 7">
    <name type="scientific">Planotetraspora silvatica</name>
    <dbReference type="NCBI Taxonomy" id="234614"/>
    <lineage>
        <taxon>Bacteria</taxon>
        <taxon>Bacillati</taxon>
        <taxon>Actinomycetota</taxon>
        <taxon>Actinomycetes</taxon>
        <taxon>Streptosporangiales</taxon>
        <taxon>Streptosporangiaceae</taxon>
        <taxon>Planotetraspora</taxon>
    </lineage>
</organism>
<feature type="region of interest" description="Disordered" evidence="4">
    <location>
        <begin position="348"/>
        <end position="370"/>
    </location>
</feature>
<evidence type="ECO:0000313" key="6">
    <source>
        <dbReference type="EMBL" id="GII43609.1"/>
    </source>
</evidence>
<dbReference type="EMBL" id="BOOQ01000001">
    <property type="protein sequence ID" value="GII43609.1"/>
    <property type="molecule type" value="Genomic_DNA"/>
</dbReference>
<dbReference type="PANTHER" id="PTHR30146:SF109">
    <property type="entry name" value="HTH-TYPE TRANSCRIPTIONAL REGULATOR GALS"/>
    <property type="match status" value="1"/>
</dbReference>
<reference evidence="6" key="1">
    <citation type="submission" date="2021-01" db="EMBL/GenBank/DDBJ databases">
        <title>Whole genome shotgun sequence of Planotetraspora silvatica NBRC 100141.</title>
        <authorList>
            <person name="Komaki H."/>
            <person name="Tamura T."/>
        </authorList>
    </citation>
    <scope>NUCLEOTIDE SEQUENCE</scope>
    <source>
        <strain evidence="6">NBRC 100141</strain>
    </source>
</reference>
<keyword evidence="2" id="KW-0238">DNA-binding</keyword>
<dbReference type="SUPFAM" id="SSF47413">
    <property type="entry name" value="lambda repressor-like DNA-binding domains"/>
    <property type="match status" value="1"/>
</dbReference>
<keyword evidence="1" id="KW-0805">Transcription regulation</keyword>
<dbReference type="CDD" id="cd01392">
    <property type="entry name" value="HTH_LacI"/>
    <property type="match status" value="1"/>
</dbReference>
<dbReference type="GO" id="GO:0000976">
    <property type="term" value="F:transcription cis-regulatory region binding"/>
    <property type="evidence" value="ECO:0007669"/>
    <property type="project" value="TreeGrafter"/>
</dbReference>
<dbReference type="PROSITE" id="PS50932">
    <property type="entry name" value="HTH_LACI_2"/>
    <property type="match status" value="1"/>
</dbReference>
<evidence type="ECO:0000256" key="4">
    <source>
        <dbReference type="SAM" id="MobiDB-lite"/>
    </source>
</evidence>